<dbReference type="InterPro" id="IPR002088">
    <property type="entry name" value="Prenyl_trans_a"/>
</dbReference>
<name>A0A1B0G796_GLOMM</name>
<evidence type="ECO:0000256" key="4">
    <source>
        <dbReference type="ARBA" id="ARBA00012702"/>
    </source>
</evidence>
<evidence type="ECO:0000256" key="13">
    <source>
        <dbReference type="ARBA" id="ARBA00043219"/>
    </source>
</evidence>
<dbReference type="STRING" id="37546.A0A1B0G796"/>
<dbReference type="VEuPathDB" id="VectorBase:GMOY009189"/>
<dbReference type="SUPFAM" id="SSF48439">
    <property type="entry name" value="Protein prenylyltransferase"/>
    <property type="match status" value="1"/>
</dbReference>
<evidence type="ECO:0000256" key="5">
    <source>
        <dbReference type="ARBA" id="ARBA00022602"/>
    </source>
</evidence>
<dbReference type="GO" id="GO:0004660">
    <property type="term" value="F:protein farnesyltransferase activity"/>
    <property type="evidence" value="ECO:0007669"/>
    <property type="project" value="UniProtKB-EC"/>
</dbReference>
<dbReference type="EC" id="2.5.1.58" evidence="4"/>
<proteinExistence type="inferred from homology"/>
<evidence type="ECO:0000256" key="11">
    <source>
        <dbReference type="ARBA" id="ARBA00042436"/>
    </source>
</evidence>
<dbReference type="PhylomeDB" id="A0A1B0G796"/>
<keyword evidence="5" id="KW-0637">Prenyltransferase</keyword>
<evidence type="ECO:0000313" key="14">
    <source>
        <dbReference type="EnsemblMetazoa" id="GMOY009189-PA"/>
    </source>
</evidence>
<reference evidence="14" key="1">
    <citation type="submission" date="2020-05" db="UniProtKB">
        <authorList>
            <consortium name="EnsemblMetazoa"/>
        </authorList>
    </citation>
    <scope>IDENTIFICATION</scope>
    <source>
        <strain evidence="14">Yale</strain>
    </source>
</reference>
<organism evidence="14 15">
    <name type="scientific">Glossina morsitans morsitans</name>
    <name type="common">Savannah tsetse fly</name>
    <dbReference type="NCBI Taxonomy" id="37546"/>
    <lineage>
        <taxon>Eukaryota</taxon>
        <taxon>Metazoa</taxon>
        <taxon>Ecdysozoa</taxon>
        <taxon>Arthropoda</taxon>
        <taxon>Hexapoda</taxon>
        <taxon>Insecta</taxon>
        <taxon>Pterygota</taxon>
        <taxon>Neoptera</taxon>
        <taxon>Endopterygota</taxon>
        <taxon>Diptera</taxon>
        <taxon>Brachycera</taxon>
        <taxon>Muscomorpha</taxon>
        <taxon>Hippoboscoidea</taxon>
        <taxon>Glossinidae</taxon>
        <taxon>Glossina</taxon>
    </lineage>
</organism>
<dbReference type="AlphaFoldDB" id="A0A1B0G796"/>
<dbReference type="GO" id="GO:0004662">
    <property type="term" value="F:CAAX-protein geranylgeranyltransferase activity"/>
    <property type="evidence" value="ECO:0007669"/>
    <property type="project" value="UniProtKB-EC"/>
</dbReference>
<dbReference type="PANTHER" id="PTHR11129">
    <property type="entry name" value="PROTEIN FARNESYLTRANSFERASE ALPHA SUBUNIT/RAB GERANYLGERANYL TRANSFERASE ALPHA SUBUNIT"/>
    <property type="match status" value="1"/>
</dbReference>
<dbReference type="Pfam" id="PF01239">
    <property type="entry name" value="PPTA"/>
    <property type="match status" value="5"/>
</dbReference>
<dbReference type="PANTHER" id="PTHR11129:SF1">
    <property type="entry name" value="PROTEIN FARNESYLTRANSFERASE_GERANYLGERANYLTRANSFERASE TYPE-1 SUBUNIT ALPHA"/>
    <property type="match status" value="1"/>
</dbReference>
<dbReference type="GO" id="GO:0005953">
    <property type="term" value="C:CAAX-protein geranylgeranyltransferase complex"/>
    <property type="evidence" value="ECO:0007669"/>
    <property type="project" value="TreeGrafter"/>
</dbReference>
<keyword evidence="8" id="KW-0460">Magnesium</keyword>
<evidence type="ECO:0000256" key="2">
    <source>
        <dbReference type="ARBA" id="ARBA00006734"/>
    </source>
</evidence>
<evidence type="ECO:0000256" key="10">
    <source>
        <dbReference type="ARBA" id="ARBA00041392"/>
    </source>
</evidence>
<comment type="cofactor">
    <cofactor evidence="1">
        <name>Mg(2+)</name>
        <dbReference type="ChEBI" id="CHEBI:18420"/>
    </cofactor>
</comment>
<evidence type="ECO:0000256" key="9">
    <source>
        <dbReference type="ARBA" id="ARBA00040965"/>
    </source>
</evidence>
<keyword evidence="7" id="KW-0677">Repeat</keyword>
<keyword evidence="6" id="KW-0808">Transferase</keyword>
<evidence type="ECO:0000256" key="3">
    <source>
        <dbReference type="ARBA" id="ARBA00012700"/>
    </source>
</evidence>
<dbReference type="EC" id="2.5.1.59" evidence="3"/>
<dbReference type="Gene3D" id="1.25.40.120">
    <property type="entry name" value="Protein prenylyltransferase"/>
    <property type="match status" value="1"/>
</dbReference>
<dbReference type="EMBL" id="CCAG010022297">
    <property type="status" value="NOT_ANNOTATED_CDS"/>
    <property type="molecule type" value="Genomic_DNA"/>
</dbReference>
<dbReference type="PROSITE" id="PS51147">
    <property type="entry name" value="PFTA"/>
    <property type="match status" value="5"/>
</dbReference>
<evidence type="ECO:0000313" key="15">
    <source>
        <dbReference type="Proteomes" id="UP000092444"/>
    </source>
</evidence>
<dbReference type="Proteomes" id="UP000092444">
    <property type="component" value="Unassembled WGS sequence"/>
</dbReference>
<accession>A0A1B0G796</accession>
<evidence type="ECO:0000256" key="6">
    <source>
        <dbReference type="ARBA" id="ARBA00022679"/>
    </source>
</evidence>
<evidence type="ECO:0000256" key="1">
    <source>
        <dbReference type="ARBA" id="ARBA00001946"/>
    </source>
</evidence>
<comment type="similarity">
    <text evidence="2">Belongs to the protein prenyltransferase subunit alpha family.</text>
</comment>
<evidence type="ECO:0000256" key="8">
    <source>
        <dbReference type="ARBA" id="ARBA00022842"/>
    </source>
</evidence>
<keyword evidence="15" id="KW-1185">Reference proteome</keyword>
<dbReference type="EnsemblMetazoa" id="GMOY009189-RA">
    <property type="protein sequence ID" value="GMOY009189-PA"/>
    <property type="gene ID" value="GMOY009189"/>
</dbReference>
<protein>
    <recommendedName>
        <fullName evidence="9">Protein farnesyltransferase/geranylgeranyltransferase type-1 subunit alpha</fullName>
        <ecNumber evidence="4">2.5.1.58</ecNumber>
        <ecNumber evidence="3">2.5.1.59</ecNumber>
    </recommendedName>
    <alternativeName>
        <fullName evidence="12">CAAX farnesyltransferase subunit alpha</fullName>
    </alternativeName>
    <alternativeName>
        <fullName evidence="11">FTase-alpha</fullName>
    </alternativeName>
    <alternativeName>
        <fullName evidence="10">Ras proteins prenyltransferase subunit alpha</fullName>
    </alternativeName>
    <alternativeName>
        <fullName evidence="13">Type I protein geranyl-geranyltransferase subunit alpha</fullName>
    </alternativeName>
</protein>
<sequence length="387" mass="45486">MRVFRLFISKTLGLAGERAEFVVQSAIHAFSLKAKISGLIITKVHHRIQSRSFLALSEIEMSDSGDEEWSTEWIPYSERNEWADVTPIQQDDDDKNPVVAISYSAKFREVYDYFRAILAHKEKSPRALELTTDALRLNPANYTVWQYRRDILRELGSDLHQELDYIEEVILDNAKNYQVWHHRRVIVEMLNDASKELQLTENALSVDAKNYHAWQHRQWAITTFNLFDNELAFVDRLIAEDIRNNSAWNQRFFVVKHFGFTTEVIQRELQYAVNRIRVVKNNESAWNYLKGVLRQSETAALDEYPEVLEFSEELYNSGSRSPYLLAFLIDLYSEQCLTAEDPNARQTLARKVYTLCDDMAKKHDIIRRKYWQYIAEQLKSKLDSNQL</sequence>
<evidence type="ECO:0000256" key="12">
    <source>
        <dbReference type="ARBA" id="ARBA00043086"/>
    </source>
</evidence>
<evidence type="ECO:0000256" key="7">
    <source>
        <dbReference type="ARBA" id="ARBA00022737"/>
    </source>
</evidence>
<dbReference type="GO" id="GO:0005965">
    <property type="term" value="C:protein farnesyltransferase complex"/>
    <property type="evidence" value="ECO:0007669"/>
    <property type="project" value="TreeGrafter"/>
</dbReference>